<keyword evidence="1" id="KW-1133">Transmembrane helix</keyword>
<dbReference type="Proteomes" id="UP000006271">
    <property type="component" value="Unassembled WGS sequence"/>
</dbReference>
<organism evidence="3 4">
    <name type="scientific">Parabacteroides merdae CL03T12C32</name>
    <dbReference type="NCBI Taxonomy" id="999420"/>
    <lineage>
        <taxon>Bacteria</taxon>
        <taxon>Pseudomonadati</taxon>
        <taxon>Bacteroidota</taxon>
        <taxon>Bacteroidia</taxon>
        <taxon>Bacteroidales</taxon>
        <taxon>Tannerellaceae</taxon>
        <taxon>Parabacteroides</taxon>
    </lineage>
</organism>
<reference evidence="3 4" key="1">
    <citation type="submission" date="2012-02" db="EMBL/GenBank/DDBJ databases">
        <title>The Genome Sequence of Parabacteroides merdae CL03T12C32.</title>
        <authorList>
            <consortium name="The Broad Institute Genome Sequencing Platform"/>
            <person name="Earl A."/>
            <person name="Ward D."/>
            <person name="Feldgarden M."/>
            <person name="Gevers D."/>
            <person name="Zitomersky N.L."/>
            <person name="Coyne M.J."/>
            <person name="Comstock L.E."/>
            <person name="Young S.K."/>
            <person name="Zeng Q."/>
            <person name="Gargeya S."/>
            <person name="Fitzgerald M."/>
            <person name="Haas B."/>
            <person name="Abouelleil A."/>
            <person name="Alvarado L."/>
            <person name="Arachchi H.M."/>
            <person name="Berlin A."/>
            <person name="Chapman S.B."/>
            <person name="Gearin G."/>
            <person name="Goldberg J."/>
            <person name="Griggs A."/>
            <person name="Gujja S."/>
            <person name="Hansen M."/>
            <person name="Heiman D."/>
            <person name="Howarth C."/>
            <person name="Larimer J."/>
            <person name="Lui A."/>
            <person name="MacDonald P.J.P."/>
            <person name="McCowen C."/>
            <person name="Montmayeur A."/>
            <person name="Murphy C."/>
            <person name="Neiman D."/>
            <person name="Pearson M."/>
            <person name="Priest M."/>
            <person name="Roberts A."/>
            <person name="Saif S."/>
            <person name="Shea T."/>
            <person name="Sisk P."/>
            <person name="Stolte C."/>
            <person name="Sykes S."/>
            <person name="Wortman J."/>
            <person name="Nusbaum C."/>
            <person name="Birren B."/>
        </authorList>
    </citation>
    <scope>NUCLEOTIDE SEQUENCE [LARGE SCALE GENOMIC DNA]</scope>
    <source>
        <strain evidence="3 4">CL03T12C32</strain>
    </source>
</reference>
<feature type="transmembrane region" description="Helical" evidence="1">
    <location>
        <begin position="143"/>
        <end position="161"/>
    </location>
</feature>
<feature type="transmembrane region" description="Helical" evidence="1">
    <location>
        <begin position="117"/>
        <end position="136"/>
    </location>
</feature>
<feature type="transmembrane region" description="Helical" evidence="1">
    <location>
        <begin position="44"/>
        <end position="62"/>
    </location>
</feature>
<feature type="domain" description="Acyltransferase 3" evidence="2">
    <location>
        <begin position="17"/>
        <end position="302"/>
    </location>
</feature>
<evidence type="ECO:0000313" key="4">
    <source>
        <dbReference type="Proteomes" id="UP000006271"/>
    </source>
</evidence>
<dbReference type="EMBL" id="AGZQ01000002">
    <property type="protein sequence ID" value="EKN15853.1"/>
    <property type="molecule type" value="Genomic_DNA"/>
</dbReference>
<dbReference type="HOGENOM" id="CLU_023915_4_2_10"/>
<comment type="caution">
    <text evidence="3">The sequence shown here is derived from an EMBL/GenBank/DDBJ whole genome shotgun (WGS) entry which is preliminary data.</text>
</comment>
<feature type="transmembrane region" description="Helical" evidence="1">
    <location>
        <begin position="260"/>
        <end position="278"/>
    </location>
</feature>
<dbReference type="PANTHER" id="PTHR37312:SF1">
    <property type="entry name" value="MEMBRANE-BOUND ACYLTRANSFERASE YKRP-RELATED"/>
    <property type="match status" value="1"/>
</dbReference>
<feature type="transmembrane region" description="Helical" evidence="1">
    <location>
        <begin position="226"/>
        <end position="248"/>
    </location>
</feature>
<sequence>MDRGENVIHKGVSRRLEWMDVAKGIAIILMVVGHTSIPKSLSDFIWTFHMPLFFIASGWLTSWNKNTAQSFIRNKSKNLLLPFFSYSMIVLCVKCLLLPEGGIPYLVYWLTHGWDGIALWFIPVLFVALVISKFIIGLREDRLIVGGCIALALLGGLLSHYRIHLPWTLSSIPYATALVIIGYFAKRSVGYMEKYKGIIIILGFGITFIISRFYRLDICFNSVTPIFLLTIGALSGVAMTFSFSSLLLKTKYIAKFFQKVGQETFIILGLSQIIIVVLKEYTELGAVLRYSILVIILILIKYIKDAINHRLGIRIL</sequence>
<dbReference type="Pfam" id="PF01757">
    <property type="entry name" value="Acyl_transf_3"/>
    <property type="match status" value="1"/>
</dbReference>
<feature type="transmembrane region" description="Helical" evidence="1">
    <location>
        <begin position="83"/>
        <end position="111"/>
    </location>
</feature>
<keyword evidence="1" id="KW-0812">Transmembrane</keyword>
<feature type="transmembrane region" description="Helical" evidence="1">
    <location>
        <begin position="21"/>
        <end position="38"/>
    </location>
</feature>
<dbReference type="GO" id="GO:0016747">
    <property type="term" value="F:acyltransferase activity, transferring groups other than amino-acyl groups"/>
    <property type="evidence" value="ECO:0007669"/>
    <property type="project" value="InterPro"/>
</dbReference>
<dbReference type="PANTHER" id="PTHR37312">
    <property type="entry name" value="MEMBRANE-BOUND ACYLTRANSFERASE YKRP-RELATED"/>
    <property type="match status" value="1"/>
</dbReference>
<proteinExistence type="predicted"/>
<dbReference type="AlphaFoldDB" id="K6AJF5"/>
<dbReference type="InterPro" id="IPR052734">
    <property type="entry name" value="Nod_factor_acetyltransferase"/>
</dbReference>
<feature type="transmembrane region" description="Helical" evidence="1">
    <location>
        <begin position="167"/>
        <end position="185"/>
    </location>
</feature>
<accession>K6AJF5</accession>
<protein>
    <recommendedName>
        <fullName evidence="2">Acyltransferase 3 domain-containing protein</fullName>
    </recommendedName>
</protein>
<feature type="transmembrane region" description="Helical" evidence="1">
    <location>
        <begin position="197"/>
        <end position="214"/>
    </location>
</feature>
<dbReference type="RefSeq" id="WP_005642838.1">
    <property type="nucleotide sequence ID" value="NZ_JH976452.1"/>
</dbReference>
<name>K6AJF5_9BACT</name>
<evidence type="ECO:0000259" key="2">
    <source>
        <dbReference type="Pfam" id="PF01757"/>
    </source>
</evidence>
<keyword evidence="1" id="KW-0472">Membrane</keyword>
<gene>
    <name evidence="3" type="ORF">HMPREF1060_00491</name>
</gene>
<feature type="transmembrane region" description="Helical" evidence="1">
    <location>
        <begin position="284"/>
        <end position="303"/>
    </location>
</feature>
<dbReference type="InterPro" id="IPR002656">
    <property type="entry name" value="Acyl_transf_3_dom"/>
</dbReference>
<evidence type="ECO:0000256" key="1">
    <source>
        <dbReference type="SAM" id="Phobius"/>
    </source>
</evidence>
<evidence type="ECO:0000313" key="3">
    <source>
        <dbReference type="EMBL" id="EKN15853.1"/>
    </source>
</evidence>